<dbReference type="InterPro" id="IPR018211">
    <property type="entry name" value="ADH_Fe_CS"/>
</dbReference>
<evidence type="ECO:0000313" key="16">
    <source>
        <dbReference type="EMBL" id="QBH96084.1"/>
    </source>
</evidence>
<comment type="similarity">
    <text evidence="8 12">In the C-terminal section; belongs to the iron-containing alcohol dehydrogenase family.</text>
</comment>
<dbReference type="PROSITE" id="PS00913">
    <property type="entry name" value="ADH_IRON_1"/>
    <property type="match status" value="1"/>
</dbReference>
<dbReference type="GO" id="GO:0008774">
    <property type="term" value="F:acetaldehyde dehydrogenase (acetylating) activity"/>
    <property type="evidence" value="ECO:0007669"/>
    <property type="project" value="UniProtKB-UniRule"/>
</dbReference>
<dbReference type="Gene3D" id="3.40.605.10">
    <property type="entry name" value="Aldehyde Dehydrogenase, Chain A, domain 1"/>
    <property type="match status" value="1"/>
</dbReference>
<evidence type="ECO:0000256" key="12">
    <source>
        <dbReference type="PIRNR" id="PIRNR000111"/>
    </source>
</evidence>
<comment type="catalytic activity">
    <reaction evidence="11">
        <text>ethanol + NAD(+) = acetaldehyde + NADH + H(+)</text>
        <dbReference type="Rhea" id="RHEA:25290"/>
        <dbReference type="ChEBI" id="CHEBI:15343"/>
        <dbReference type="ChEBI" id="CHEBI:15378"/>
        <dbReference type="ChEBI" id="CHEBI:16236"/>
        <dbReference type="ChEBI" id="CHEBI:57540"/>
        <dbReference type="ChEBI" id="CHEBI:57945"/>
        <dbReference type="EC" id="1.1.1.1"/>
    </reaction>
    <physiologicalReaction direction="right-to-left" evidence="11">
        <dbReference type="Rhea" id="RHEA:25292"/>
    </physiologicalReaction>
</comment>
<dbReference type="AlphaFoldDB" id="A0A411WIQ9"/>
<dbReference type="GO" id="GO:0120542">
    <property type="term" value="F:ethanol dehydrogenase (NAD+) activity"/>
    <property type="evidence" value="ECO:0007669"/>
    <property type="project" value="RHEA"/>
</dbReference>
<sequence length="889" mass="96622">MTVSNATELNALVARVKKAQREYANYTQEQVDKIFRAAALAAANARIPLAKMAVEESGMGIVEDKVIKNHFASEYIYNKYKDEKTCGILEEDETFGTITIAEPTGIICGIVPTTNPTSTAIFKALISLKTRNGIIFSPHPRAKNATNEAANIVLQAAIEAGAPKDIIGWIDVPSVELSNQLMHHPDINLILATGGPGMVKAAYSSGKPAIGVGAGNSPVVIDETADIKRAVASILMSKTFDNGVICASEQSVIVVDKIYDTVRERFASHGGYMLKGQELKAVQGIILKNGAINAAIVGQPAVKIAEMAGVTVPATTKVLIGEVTQVDESEPFAHEKLSPMLAMYRAKNFEDAVEKAEKLVAMGGIGHTSGLYTDQDNQGERIAYFGDKMKTARILINTPTSQGGIGDLYNFKLAPSLTLGCGSWGGNSISENVGPKHLINKKTVAKRAENMLWHKLPKSIYFRRGSLPIALEEVATDGAKRAFIVTDRFLFNNGYADQITNVLKQYGVETEVFFEVEADPTLSIVRKGAEQMHSFKPDVIIALGGGSPMDAAKIMWVMYEHPETHFEELALRFMDIRKRIYKFPKMGVKAKMIAVTTTSGTGSEVTPFAVVTDDATGMKYPLADYALTPDMAIVDANLVMNMPKSLCAFGGLDAVTHALEAYVSVLANEYTDGQALQALKLLKEYLPVSYKEGAKNPVARERVHNAATIAGIAFANAFLGVCHSMAHKLGSEFHLPHGLANALLICNVIRYNANDNPTKQTAFSQYDRPQSRRQYAEIADHLGLSAPGDRTAAKIEKLLNWLDEIKKELDIPASIREAGVPEADFLAKIDKLSEDAFDDQCTGANPRYPLISELKTILLDTYYGRSYVEEQQQPVVETKAKAPAKKAKK</sequence>
<feature type="domain" description="Fe-containing alcohol dehydrogenase-like C-terminal" evidence="15">
    <location>
        <begin position="648"/>
        <end position="859"/>
    </location>
</feature>
<dbReference type="SUPFAM" id="SSF53720">
    <property type="entry name" value="ALDH-like"/>
    <property type="match status" value="1"/>
</dbReference>
<keyword evidence="5" id="KW-0520">NAD</keyword>
<dbReference type="Gene3D" id="1.20.1090.10">
    <property type="entry name" value="Dehydroquinate synthase-like - alpha domain"/>
    <property type="match status" value="1"/>
</dbReference>
<keyword evidence="6" id="KW-0511">Multifunctional enzyme</keyword>
<keyword evidence="4" id="KW-0408">Iron</keyword>
<dbReference type="SUPFAM" id="SSF56796">
    <property type="entry name" value="Dehydroquinate synthase-like"/>
    <property type="match status" value="1"/>
</dbReference>
<accession>A0A411WIQ9</accession>
<protein>
    <recommendedName>
        <fullName evidence="12">Aldehyde-alcohol dehydrogenase</fullName>
    </recommendedName>
</protein>
<dbReference type="InterPro" id="IPR034789">
    <property type="entry name" value="AAD_C"/>
</dbReference>
<comment type="catalytic activity">
    <reaction evidence="9">
        <text>a primary alcohol + NAD(+) = an aldehyde + NADH + H(+)</text>
        <dbReference type="Rhea" id="RHEA:10736"/>
        <dbReference type="ChEBI" id="CHEBI:15378"/>
        <dbReference type="ChEBI" id="CHEBI:15734"/>
        <dbReference type="ChEBI" id="CHEBI:17478"/>
        <dbReference type="ChEBI" id="CHEBI:57540"/>
        <dbReference type="ChEBI" id="CHEBI:57945"/>
        <dbReference type="EC" id="1.1.1.1"/>
    </reaction>
</comment>
<dbReference type="CDD" id="cd08178">
    <property type="entry name" value="AAD_C"/>
    <property type="match status" value="1"/>
</dbReference>
<gene>
    <name evidence="16" type="primary">adhE</name>
    <name evidence="16" type="ORF">EKN56_06540</name>
</gene>
<evidence type="ECO:0000259" key="13">
    <source>
        <dbReference type="Pfam" id="PF00171"/>
    </source>
</evidence>
<dbReference type="Pfam" id="PF25137">
    <property type="entry name" value="ADH_Fe_C"/>
    <property type="match status" value="1"/>
</dbReference>
<dbReference type="PROSITE" id="PS00060">
    <property type="entry name" value="ADH_IRON_2"/>
    <property type="match status" value="1"/>
</dbReference>
<comment type="similarity">
    <text evidence="7 12">In the N-terminal section; belongs to the aldehyde dehydrogenase family.</text>
</comment>
<dbReference type="Gene3D" id="3.40.50.1970">
    <property type="match status" value="1"/>
</dbReference>
<evidence type="ECO:0000256" key="7">
    <source>
        <dbReference type="ARBA" id="ARBA00035641"/>
    </source>
</evidence>
<evidence type="ECO:0000256" key="9">
    <source>
        <dbReference type="ARBA" id="ARBA00049243"/>
    </source>
</evidence>
<dbReference type="PANTHER" id="PTHR11496:SF83">
    <property type="entry name" value="HYDROXYACID-OXOACID TRANSHYDROGENASE, MITOCHONDRIAL"/>
    <property type="match status" value="1"/>
</dbReference>
<evidence type="ECO:0000259" key="15">
    <source>
        <dbReference type="Pfam" id="PF25137"/>
    </source>
</evidence>
<keyword evidence="17" id="KW-1185">Reference proteome</keyword>
<dbReference type="FunFam" id="1.20.1090.10:FF:000001">
    <property type="entry name" value="Aldehyde-alcohol dehydrogenase"/>
    <property type="match status" value="1"/>
</dbReference>
<dbReference type="Pfam" id="PF00171">
    <property type="entry name" value="Aldedh"/>
    <property type="match status" value="1"/>
</dbReference>
<dbReference type="GO" id="GO:0006066">
    <property type="term" value="P:alcohol metabolic process"/>
    <property type="evidence" value="ECO:0007669"/>
    <property type="project" value="InterPro"/>
</dbReference>
<dbReference type="PIRSF" id="PIRSF000111">
    <property type="entry name" value="ALDH_ADH"/>
    <property type="match status" value="1"/>
</dbReference>
<evidence type="ECO:0000256" key="5">
    <source>
        <dbReference type="ARBA" id="ARBA00023027"/>
    </source>
</evidence>
<dbReference type="InterPro" id="IPR016161">
    <property type="entry name" value="Ald_DH/histidinol_DH"/>
</dbReference>
<evidence type="ECO:0000256" key="3">
    <source>
        <dbReference type="ARBA" id="ARBA00023002"/>
    </source>
</evidence>
<evidence type="ECO:0000256" key="10">
    <source>
        <dbReference type="ARBA" id="ARBA00052487"/>
    </source>
</evidence>
<proteinExistence type="inferred from homology"/>
<evidence type="ECO:0000256" key="2">
    <source>
        <dbReference type="ARBA" id="ARBA00022723"/>
    </source>
</evidence>
<comment type="cofactor">
    <cofactor evidence="1">
        <name>Fe(2+)</name>
        <dbReference type="ChEBI" id="CHEBI:29033"/>
    </cofactor>
</comment>
<reference evidence="16 17" key="1">
    <citation type="submission" date="2019-03" db="EMBL/GenBank/DDBJ databases">
        <title>Pragia sp. nov. isolated from the gut tract of Carduelis flavirostris.</title>
        <authorList>
            <person name="Ge Y."/>
        </authorList>
    </citation>
    <scope>NUCLEOTIDE SEQUENCE [LARGE SCALE GENOMIC DNA]</scope>
    <source>
        <strain evidence="16 17">CF-458</strain>
    </source>
</reference>
<evidence type="ECO:0000256" key="1">
    <source>
        <dbReference type="ARBA" id="ARBA00001954"/>
    </source>
</evidence>
<dbReference type="Gene3D" id="3.40.309.10">
    <property type="entry name" value="Aldehyde Dehydrogenase, Chain A, domain 2"/>
    <property type="match status" value="1"/>
</dbReference>
<dbReference type="EMBL" id="CP034752">
    <property type="protein sequence ID" value="QBH96084.1"/>
    <property type="molecule type" value="Genomic_DNA"/>
</dbReference>
<dbReference type="Pfam" id="PF00465">
    <property type="entry name" value="Fe-ADH"/>
    <property type="match status" value="1"/>
</dbReference>
<dbReference type="FunFam" id="3.40.50.1970:FF:000002">
    <property type="entry name" value="Aldehyde-alcohol dehydrogenase"/>
    <property type="match status" value="1"/>
</dbReference>
<dbReference type="FunFam" id="3.40.309.10:FF:000007">
    <property type="entry name" value="Aldehyde-alcohol dehydrogenase"/>
    <property type="match status" value="1"/>
</dbReference>
<dbReference type="InterPro" id="IPR039697">
    <property type="entry name" value="Alcohol_dehydrogenase_Fe"/>
</dbReference>
<evidence type="ECO:0000256" key="8">
    <source>
        <dbReference type="ARBA" id="ARBA00035645"/>
    </source>
</evidence>
<dbReference type="InterPro" id="IPR001670">
    <property type="entry name" value="ADH_Fe/GldA"/>
</dbReference>
<dbReference type="FunFam" id="3.40.605.10:FF:000008">
    <property type="entry name" value="Aldehyde-alcohol dehydrogenase"/>
    <property type="match status" value="1"/>
</dbReference>
<keyword evidence="3 12" id="KW-0560">Oxidoreductase</keyword>
<feature type="domain" description="Aldehyde dehydrogenase" evidence="13">
    <location>
        <begin position="4"/>
        <end position="400"/>
    </location>
</feature>
<dbReference type="OrthoDB" id="9815791at2"/>
<dbReference type="KEGG" id="prag:EKN56_06540"/>
<comment type="catalytic activity">
    <reaction evidence="10">
        <text>acetaldehyde + NAD(+) + CoA = acetyl-CoA + NADH + H(+)</text>
        <dbReference type="Rhea" id="RHEA:23288"/>
        <dbReference type="ChEBI" id="CHEBI:15343"/>
        <dbReference type="ChEBI" id="CHEBI:15378"/>
        <dbReference type="ChEBI" id="CHEBI:57287"/>
        <dbReference type="ChEBI" id="CHEBI:57288"/>
        <dbReference type="ChEBI" id="CHEBI:57540"/>
        <dbReference type="ChEBI" id="CHEBI:57945"/>
        <dbReference type="EC" id="1.2.1.10"/>
    </reaction>
    <physiologicalReaction direction="right-to-left" evidence="10">
        <dbReference type="Rhea" id="RHEA:23290"/>
    </physiologicalReaction>
</comment>
<evidence type="ECO:0000259" key="14">
    <source>
        <dbReference type="Pfam" id="PF00465"/>
    </source>
</evidence>
<evidence type="ECO:0000256" key="4">
    <source>
        <dbReference type="ARBA" id="ARBA00023004"/>
    </source>
</evidence>
<dbReference type="InterPro" id="IPR012079">
    <property type="entry name" value="Bifunc_Ald-ADH"/>
</dbReference>
<name>A0A411WIQ9_9GAMM</name>
<dbReference type="InterPro" id="IPR016163">
    <property type="entry name" value="Ald_DH_C"/>
</dbReference>
<dbReference type="GO" id="GO:0046872">
    <property type="term" value="F:metal ion binding"/>
    <property type="evidence" value="ECO:0007669"/>
    <property type="project" value="UniProtKB-KW"/>
</dbReference>
<evidence type="ECO:0000256" key="11">
    <source>
        <dbReference type="ARBA" id="ARBA00052811"/>
    </source>
</evidence>
<dbReference type="NCBIfam" id="NF010378">
    <property type="entry name" value="PRK13805.1"/>
    <property type="match status" value="1"/>
</dbReference>
<evidence type="ECO:0000256" key="6">
    <source>
        <dbReference type="ARBA" id="ARBA00023268"/>
    </source>
</evidence>
<feature type="domain" description="Alcohol dehydrogenase iron-type/glycerol dehydrogenase GldA" evidence="14">
    <location>
        <begin position="457"/>
        <end position="635"/>
    </location>
</feature>
<dbReference type="InterPro" id="IPR056798">
    <property type="entry name" value="ADH_Fe_C"/>
</dbReference>
<organism evidence="16 17">
    <name type="scientific">Limnobaculum zhutongyuii</name>
    <dbReference type="NCBI Taxonomy" id="2498113"/>
    <lineage>
        <taxon>Bacteria</taxon>
        <taxon>Pseudomonadati</taxon>
        <taxon>Pseudomonadota</taxon>
        <taxon>Gammaproteobacteria</taxon>
        <taxon>Enterobacterales</taxon>
        <taxon>Budviciaceae</taxon>
        <taxon>Limnobaculum</taxon>
    </lineage>
</organism>
<dbReference type="PANTHER" id="PTHR11496">
    <property type="entry name" value="ALCOHOL DEHYDROGENASE"/>
    <property type="match status" value="1"/>
</dbReference>
<dbReference type="RefSeq" id="WP_130591036.1">
    <property type="nucleotide sequence ID" value="NZ_CP034752.1"/>
</dbReference>
<keyword evidence="2" id="KW-0479">Metal-binding</keyword>
<dbReference type="CDD" id="cd07122">
    <property type="entry name" value="ALDH_F20_ACDH"/>
    <property type="match status" value="1"/>
</dbReference>
<dbReference type="GO" id="GO:0015976">
    <property type="term" value="P:carbon utilization"/>
    <property type="evidence" value="ECO:0007669"/>
    <property type="project" value="InterPro"/>
</dbReference>
<dbReference type="InterPro" id="IPR016162">
    <property type="entry name" value="Ald_DH_N"/>
</dbReference>
<dbReference type="Proteomes" id="UP000293154">
    <property type="component" value="Chromosome"/>
</dbReference>
<dbReference type="InterPro" id="IPR015590">
    <property type="entry name" value="Aldehyde_DH_dom"/>
</dbReference>
<evidence type="ECO:0000313" key="17">
    <source>
        <dbReference type="Proteomes" id="UP000293154"/>
    </source>
</evidence>